<organism evidence="1 2">
    <name type="scientific">Clonostachys byssicola</name>
    <dbReference type="NCBI Taxonomy" id="160290"/>
    <lineage>
        <taxon>Eukaryota</taxon>
        <taxon>Fungi</taxon>
        <taxon>Dikarya</taxon>
        <taxon>Ascomycota</taxon>
        <taxon>Pezizomycotina</taxon>
        <taxon>Sordariomycetes</taxon>
        <taxon>Hypocreomycetidae</taxon>
        <taxon>Hypocreales</taxon>
        <taxon>Bionectriaceae</taxon>
        <taxon>Clonostachys</taxon>
    </lineage>
</organism>
<reference evidence="1 2" key="2">
    <citation type="submission" date="2021-10" db="EMBL/GenBank/DDBJ databases">
        <authorList>
            <person name="Piombo E."/>
        </authorList>
    </citation>
    <scope>NUCLEOTIDE SEQUENCE [LARGE SCALE GENOMIC DNA]</scope>
</reference>
<dbReference type="InterPro" id="IPR011042">
    <property type="entry name" value="6-blade_b-propeller_TolB-like"/>
</dbReference>
<dbReference type="OrthoDB" id="423498at2759"/>
<evidence type="ECO:0000313" key="2">
    <source>
        <dbReference type="Proteomes" id="UP000754883"/>
    </source>
</evidence>
<dbReference type="AlphaFoldDB" id="A0A9N9Y3S6"/>
<dbReference type="Proteomes" id="UP000754883">
    <property type="component" value="Unassembled WGS sequence"/>
</dbReference>
<reference evidence="2" key="1">
    <citation type="submission" date="2019-06" db="EMBL/GenBank/DDBJ databases">
        <authorList>
            <person name="Broberg M."/>
        </authorList>
    </citation>
    <scope>NUCLEOTIDE SEQUENCE [LARGE SCALE GENOMIC DNA]</scope>
</reference>
<protein>
    <submittedName>
        <fullName evidence="1">Uncharacterized protein</fullName>
    </submittedName>
</protein>
<accession>A0A9N9Y3S6</accession>
<dbReference type="EMBL" id="CABFNO020001523">
    <property type="protein sequence ID" value="CAG9994048.1"/>
    <property type="molecule type" value="Genomic_DNA"/>
</dbReference>
<sequence length="145" mass="16233">MLLSTSMAASVHRPKCGLEQDFRPRLNLSAAVYQFGLRTKALDLWQIVLEILTAPTFHLTRRRSVLPTQISNTAIRHRLFPLANTAMPGKIKCTKYGNAYSRCGDGINVWSAGGVLLGKALVPREAVNFCSHRDEEKFALKDHRI</sequence>
<name>A0A9N9Y3S6_9HYPO</name>
<comment type="caution">
    <text evidence="1">The sequence shown here is derived from an EMBL/GenBank/DDBJ whole genome shotgun (WGS) entry which is preliminary data.</text>
</comment>
<keyword evidence="2" id="KW-1185">Reference proteome</keyword>
<dbReference type="Gene3D" id="2.120.10.30">
    <property type="entry name" value="TolB, C-terminal domain"/>
    <property type="match status" value="1"/>
</dbReference>
<gene>
    <name evidence="1" type="ORF">CBYS24578_00004626</name>
</gene>
<evidence type="ECO:0000313" key="1">
    <source>
        <dbReference type="EMBL" id="CAG9994048.1"/>
    </source>
</evidence>
<proteinExistence type="predicted"/>